<dbReference type="Gene3D" id="3.30.70.2660">
    <property type="match status" value="1"/>
</dbReference>
<dbReference type="AlphaFoldDB" id="A0AAE3XCL0"/>
<name>A0AAE3XCL0_9DEIO</name>
<dbReference type="NCBIfam" id="TIGR01868">
    <property type="entry name" value="casD_Cas5e"/>
    <property type="match status" value="1"/>
</dbReference>
<dbReference type="Pfam" id="PF09704">
    <property type="entry name" value="Cas_Cas5d"/>
    <property type="match status" value="1"/>
</dbReference>
<dbReference type="RefSeq" id="WP_309853749.1">
    <property type="nucleotide sequence ID" value="NZ_JAVDQJ010000004.1"/>
</dbReference>
<organism evidence="2 3">
    <name type="scientific">Deinococcus soli</name>
    <name type="common">ex Cha et al. 2016</name>
    <dbReference type="NCBI Taxonomy" id="1309411"/>
    <lineage>
        <taxon>Bacteria</taxon>
        <taxon>Thermotogati</taxon>
        <taxon>Deinococcota</taxon>
        <taxon>Deinococci</taxon>
        <taxon>Deinococcales</taxon>
        <taxon>Deinococcaceae</taxon>
        <taxon>Deinococcus</taxon>
    </lineage>
</organism>
<sequence>MTVPHGTVLLRLCGPLSAWGDQGRNDIRATRSEPTLSGVVGLVASAMGRDWQDDVSDLTSLEFGVRVDRPGDRLTDYHTAQERDGRDPQRFTGETGVTRREYLQDLRAWAALRGPLAVIEQIDAAVRHPARPVWLGRRSCPPGVPIAHAVVPDQQQASPLVAALLSAPRLLDRPAGLAVTMTVDRSAFPAGTEPPLAQPVWAQDRLLGTFADRQFGLRAALHYPAQVGAEVPLDVTLWVPGPLEMAAAPALMATEARAIVASAQRAALSAVAGPSLAPAYAGVTLAQFTEDV</sequence>
<keyword evidence="1" id="KW-0051">Antiviral defense</keyword>
<protein>
    <submittedName>
        <fullName evidence="2">CRISPR-associated protein Cas5/CasD subtype I-E</fullName>
    </submittedName>
</protein>
<dbReference type="InterPro" id="IPR010147">
    <property type="entry name" value="CRISPR-assoc_prot_CasD"/>
</dbReference>
<reference evidence="2" key="1">
    <citation type="submission" date="2023-07" db="EMBL/GenBank/DDBJ databases">
        <title>Sorghum-associated microbial communities from plants grown in Nebraska, USA.</title>
        <authorList>
            <person name="Schachtman D."/>
        </authorList>
    </citation>
    <scope>NUCLEOTIDE SEQUENCE</scope>
    <source>
        <strain evidence="2">BE330</strain>
    </source>
</reference>
<dbReference type="InterPro" id="IPR013422">
    <property type="entry name" value="CRISPR-assoc_prot_Cas5_N"/>
</dbReference>
<comment type="caution">
    <text evidence="2">The sequence shown here is derived from an EMBL/GenBank/DDBJ whole genome shotgun (WGS) entry which is preliminary data.</text>
</comment>
<gene>
    <name evidence="2" type="ORF">J2Y00_002519</name>
</gene>
<accession>A0AAE3XCL0</accession>
<dbReference type="NCBIfam" id="TIGR02593">
    <property type="entry name" value="CRISPR_cas5"/>
    <property type="match status" value="1"/>
</dbReference>
<dbReference type="EMBL" id="JAVDQK010000005">
    <property type="protein sequence ID" value="MDR6218922.1"/>
    <property type="molecule type" value="Genomic_DNA"/>
</dbReference>
<dbReference type="CDD" id="cd09693">
    <property type="entry name" value="Cas5_I"/>
    <property type="match status" value="1"/>
</dbReference>
<dbReference type="GO" id="GO:0051607">
    <property type="term" value="P:defense response to virus"/>
    <property type="evidence" value="ECO:0007669"/>
    <property type="project" value="UniProtKB-KW"/>
</dbReference>
<evidence type="ECO:0000313" key="3">
    <source>
        <dbReference type="Proteomes" id="UP001185331"/>
    </source>
</evidence>
<dbReference type="Proteomes" id="UP001185331">
    <property type="component" value="Unassembled WGS sequence"/>
</dbReference>
<proteinExistence type="predicted"/>
<evidence type="ECO:0000256" key="1">
    <source>
        <dbReference type="ARBA" id="ARBA00023118"/>
    </source>
</evidence>
<dbReference type="GO" id="GO:0003723">
    <property type="term" value="F:RNA binding"/>
    <property type="evidence" value="ECO:0007669"/>
    <property type="project" value="InterPro"/>
</dbReference>
<evidence type="ECO:0000313" key="2">
    <source>
        <dbReference type="EMBL" id="MDR6218922.1"/>
    </source>
</evidence>
<dbReference type="GO" id="GO:0043571">
    <property type="term" value="P:maintenance of CRISPR repeat elements"/>
    <property type="evidence" value="ECO:0007669"/>
    <property type="project" value="InterPro"/>
</dbReference>
<dbReference type="InterPro" id="IPR021124">
    <property type="entry name" value="CRISPR-assoc_prot_Cas5"/>
</dbReference>